<reference evidence="2 3" key="1">
    <citation type="submission" date="2011-02" db="EMBL/GenBank/DDBJ databases">
        <authorList>
            <person name="Weinstock G."/>
            <person name="Sodergren E."/>
            <person name="Clifton S."/>
            <person name="Fulton L."/>
            <person name="Fulton B."/>
            <person name="Courtney L."/>
            <person name="Fronick C."/>
            <person name="Harrison M."/>
            <person name="Strong C."/>
            <person name="Farmer C."/>
            <person name="Delahaunty K."/>
            <person name="Markovic C."/>
            <person name="Hall O."/>
            <person name="Minx P."/>
            <person name="Tomlinson C."/>
            <person name="Mitreva M."/>
            <person name="Hou S."/>
            <person name="Chen J."/>
            <person name="Wollam A."/>
            <person name="Pepin K.H."/>
            <person name="Johnson M."/>
            <person name="Bhonagiri V."/>
            <person name="Zhang X."/>
            <person name="Suruliraj S."/>
            <person name="Warren W."/>
            <person name="Chinwalla A."/>
            <person name="Mardis E.R."/>
            <person name="Wilson R.K."/>
        </authorList>
    </citation>
    <scope>NUCLEOTIDE SEQUENCE [LARGE SCALE GENOMIC DNA]</scope>
    <source>
        <strain evidence="2 3">YIT 11859</strain>
    </source>
</reference>
<name>F3QNU0_9BURK</name>
<comment type="caution">
    <text evidence="2">The sequence shown here is derived from an EMBL/GenBank/DDBJ whole genome shotgun (WGS) entry which is preliminary data.</text>
</comment>
<proteinExistence type="predicted"/>
<evidence type="ECO:0000313" key="2">
    <source>
        <dbReference type="EMBL" id="EGG50641.1"/>
    </source>
</evidence>
<dbReference type="EMBL" id="AFBP01000096">
    <property type="protein sequence ID" value="EGG50641.1"/>
    <property type="molecule type" value="Genomic_DNA"/>
</dbReference>
<feature type="transmembrane region" description="Helical" evidence="1">
    <location>
        <begin position="303"/>
        <end position="320"/>
    </location>
</feature>
<keyword evidence="3" id="KW-1185">Reference proteome</keyword>
<dbReference type="HOGENOM" id="CLU_798883_0_0_4"/>
<accession>F3QNU0</accession>
<organism evidence="2 3">
    <name type="scientific">Parasutterella excrementihominis YIT 11859</name>
    <dbReference type="NCBI Taxonomy" id="762966"/>
    <lineage>
        <taxon>Bacteria</taxon>
        <taxon>Pseudomonadati</taxon>
        <taxon>Pseudomonadota</taxon>
        <taxon>Betaproteobacteria</taxon>
        <taxon>Burkholderiales</taxon>
        <taxon>Sutterellaceae</taxon>
        <taxon>Parasutterella</taxon>
    </lineage>
</organism>
<dbReference type="AlphaFoldDB" id="F3QNU0"/>
<gene>
    <name evidence="2" type="ORF">HMPREF9439_02626</name>
</gene>
<keyword evidence="1" id="KW-0472">Membrane</keyword>
<sequence>MGHIFNSCAVIKNFPRAFFNCNRGEIPFRVFVKGKNQGQISHKNVPIMGAPQPAVPLRQNGLRNRLFFLSGDFPFEKIDVQGKSGSPVVDKNIVLDRNARHIRQIFHDFLKGFVFFKTNVICFKRSILSIKKNSWQVPQTAVRMKESIASKKIFKHFLGYLFINLETQLAIDQFNDFKEIIVQGPDYIDFSFCNRRFSSFTRKVWLSLRICIIAMLVSLSSFGWRFQILFETMFCRGDRRFLQNIAQKMKCKWAVASIVFMKSDIFRLDNIQASRAISKCFVEHSALFVFVLQEVWRLLVRELLQFFQIVFLALLPFFFVQNKRFHKDLLVSEVIWGNLIITERRSF</sequence>
<dbReference type="Proteomes" id="UP000005156">
    <property type="component" value="Unassembled WGS sequence"/>
</dbReference>
<protein>
    <submittedName>
        <fullName evidence="2">Uncharacterized protein</fullName>
    </submittedName>
</protein>
<evidence type="ECO:0000313" key="3">
    <source>
        <dbReference type="Proteomes" id="UP000005156"/>
    </source>
</evidence>
<keyword evidence="1" id="KW-0812">Transmembrane</keyword>
<keyword evidence="1" id="KW-1133">Transmembrane helix</keyword>
<feature type="transmembrane region" description="Helical" evidence="1">
    <location>
        <begin position="204"/>
        <end position="224"/>
    </location>
</feature>
<evidence type="ECO:0000256" key="1">
    <source>
        <dbReference type="SAM" id="Phobius"/>
    </source>
</evidence>